<gene>
    <name evidence="15" type="ORF">AGOR_G00124330</name>
</gene>
<dbReference type="InterPro" id="IPR036871">
    <property type="entry name" value="PX_dom_sf"/>
</dbReference>
<dbReference type="GO" id="GO:0005938">
    <property type="term" value="C:cell cortex"/>
    <property type="evidence" value="ECO:0007669"/>
    <property type="project" value="TreeGrafter"/>
</dbReference>
<feature type="compositionally biased region" description="Basic and acidic residues" evidence="12">
    <location>
        <begin position="1675"/>
        <end position="1715"/>
    </location>
</feature>
<dbReference type="Pfam" id="PF07653">
    <property type="entry name" value="SH3_2"/>
    <property type="match status" value="1"/>
</dbReference>
<evidence type="ECO:0000256" key="10">
    <source>
        <dbReference type="ARBA" id="ARBA00083410"/>
    </source>
</evidence>
<evidence type="ECO:0000256" key="6">
    <source>
        <dbReference type="ARBA" id="ARBA00022490"/>
    </source>
</evidence>
<dbReference type="InterPro" id="IPR051576">
    <property type="entry name" value="PX-Rho_GAP"/>
</dbReference>
<dbReference type="GO" id="GO:0005096">
    <property type="term" value="F:GTPase activator activity"/>
    <property type="evidence" value="ECO:0007669"/>
    <property type="project" value="UniProtKB-KW"/>
</dbReference>
<feature type="compositionally biased region" description="Polar residues" evidence="12">
    <location>
        <begin position="931"/>
        <end position="940"/>
    </location>
</feature>
<evidence type="ECO:0000256" key="12">
    <source>
        <dbReference type="SAM" id="MobiDB-lite"/>
    </source>
</evidence>
<comment type="caution">
    <text evidence="15">The sequence shown here is derived from an EMBL/GenBank/DDBJ whole genome shotgun (WGS) entry which is preliminary data.</text>
</comment>
<dbReference type="GO" id="GO:0005794">
    <property type="term" value="C:Golgi apparatus"/>
    <property type="evidence" value="ECO:0007669"/>
    <property type="project" value="TreeGrafter"/>
</dbReference>
<dbReference type="InterPro" id="IPR000198">
    <property type="entry name" value="RhoGAP_dom"/>
</dbReference>
<dbReference type="PANTHER" id="PTHR15729">
    <property type="entry name" value="CDC42 GTPASE-ACTIVATING PROTEIN"/>
    <property type="match status" value="1"/>
</dbReference>
<dbReference type="OrthoDB" id="5873004at2759"/>
<protein>
    <recommendedName>
        <fullName evidence="8">Rho GTPase-activating protein 32</fullName>
    </recommendedName>
    <alternativeName>
        <fullName evidence="10">Rho-type GTPase-activating protein 32</fullName>
    </alternativeName>
    <alternativeName>
        <fullName evidence="9">Rho/Cdc42/Rac GTPase-activating protein RICS</fullName>
    </alternativeName>
</protein>
<evidence type="ECO:0000256" key="3">
    <source>
        <dbReference type="ARBA" id="ARBA00008795"/>
    </source>
</evidence>
<feature type="region of interest" description="Disordered" evidence="12">
    <location>
        <begin position="669"/>
        <end position="951"/>
    </location>
</feature>
<feature type="region of interest" description="Disordered" evidence="12">
    <location>
        <begin position="1747"/>
        <end position="1803"/>
    </location>
</feature>
<name>A0A8T3DDA0_9TELE</name>
<feature type="compositionally biased region" description="Polar residues" evidence="12">
    <location>
        <begin position="1043"/>
        <end position="1073"/>
    </location>
</feature>
<sequence length="1846" mass="202140">MFSTTPYPGVSCSCSGTMFPLSTFWLTLMLTLLPRSLRSCLLLEEDDVVPELARSIHPRERPDWEETISAMARSAEIPELSSEHPLRSCGSTASMKVKNVKKLSFTKGHFPKLAECAHFHYENVDFGTIQLSLAEEQNEVTRNGQELKELVYLVQICCQSRSWIVKRSYEDFRVLDKHLHLCIYDRRFSQLPELPRFDSLKDQPEAVSQMLMAYLSRLSAIADNKINCGPVLTWMEIDNKGNHLLVHEESSINVPAIAAAHVIKRYIAQASDELSFEVGDIVSVIDMPPKEDTTWWRGKHGFQVGFFPSECVELINDKVPQSVTNCVPKPVSKKHGKLITFLRTFMKSRPSKQKLKQRGILRERVFGCDLGEHLLNSGHDVPQVLKSCTEFIEKHGVVDGMYRLSGIASNIQKLRHEFDSEQIPDLTKDVYIQDIHCVGSLCKLYFRELPNPLLTYQLYEKFSEAVSAATDEERLIKIHDVIQQLPPPHYRTLEFLMRHLSHLATFSYVTNMHSKNLAIVWAPNLLRSKQIESACFSGTAAFMEVRIQSVVVEFILNHVDVLFSPKLSLLIREGTGHGSLSRPKSLLVSSPSTKLLTLEEAQARTQAQINSPVTADSKYIEVGEGPAALQGKFHTIIEFPTERKRAPSKAKKSPVGSWRSFFNLGKSSSMAKRKLQRNPSVPNEIKSMALAGGRGDSGTLRSAKSEESLSSLHNVEGESKVYRPRRPRSSSDALSSSFNGELLDSRQHCNSYDNLPQVDSDGEEGPLRVPALISPPRSAEDMDLSPPDIGMASLDFDPMSFQCSLPASEPTFPSPEHRETASPHRSGSEPASPPREGQSSPAISPNLSPAPRPHRSPPTFLAEAPQPALSPKASPLSTSEPADAAKEATPPASPPACSFSPSAHEASDTPTSGVYERGPQSEQSRPQSEQTGPTISTTAASEGAELTPAQPGAVALDSLKVATPVSAASLLPPLPPPKNAARMLALALAESAQQATMLSQRRASGPPTPVSPLRPPDPLEWPPEPQLQPQIQSSPSPPPAAVTESQMLANRPQIATANSIMSIPTPSASQDNKSSIHDAAASPSADAAASSAHTDQHFGPPAQVSNILQSPDRKQSAMGQAPVSTSSPVSTAKEGSAVPQQDAEMQCSKGISSLTSSKSAEPSITAATPQCVSPSPTSPLSPGLTATPASHPGPAPTLIFTAPVQPVEKPWEAIKPLPPQAYSPTPPTPPVRSMESRLAAAALSGTEAANASNFHAILAEASVPASVEEVLPQPPPPPRKSSAHLSSYLYHSKAEGTMEPPPTEAYYHSRAVTTGQPYHYRPESVPPHLSWASKSDPQILYSARADARYATLGPKSFHQSFKSRGPHGGEYPPSGHRGQGYGALDGTAVYPTIRRVHSLHAPPTAIRAVPLSRAELPPEDEPHYYQRPVYQYKAVYQPQPPPPPPAQADYHVTQLQPFFENGRVQYRYSPYSGAHPLDASYYDVDPYGTIRLRHVHSFAGRNPHPPQHVHRVGGKAGGYHYVSRHVLPVGKEHSFISRDMPPSGMAKGGPVYLAWDPEDSDRAYMHSLRRESRARLKTKGPVTSQYDNVALLDAATPEIRHLRSKSDPGKAVLMAVEGKDIRYSVAPVSQHPPRHQPSDSEVLAYADQEKRYHGNGLVDKPANKHPSSRIPQHAPHQDTGRLDSKSEPLDHKQGGRQWQEHNAMRYERPNQDRQHAGKGKAPSGYPEEEPQAGFIKPERTQNMRERHHYPHPRAPHPQEGAERDPRGNHSYQSHGMWAASHYDNLDDYHPAPQPQAPLTRPGAGPFLSSVFTPSHGNRTYSTALGQGAFVKADLPLQRPEAEIHAE</sequence>
<keyword evidence="5" id="KW-0343">GTPase activation</keyword>
<feature type="region of interest" description="Disordered" evidence="12">
    <location>
        <begin position="991"/>
        <end position="1196"/>
    </location>
</feature>
<feature type="region of interest" description="Disordered" evidence="12">
    <location>
        <begin position="1356"/>
        <end position="1383"/>
    </location>
</feature>
<evidence type="ECO:0000256" key="8">
    <source>
        <dbReference type="ARBA" id="ARBA00070261"/>
    </source>
</evidence>
<evidence type="ECO:0000256" key="5">
    <source>
        <dbReference type="ARBA" id="ARBA00022468"/>
    </source>
</evidence>
<evidence type="ECO:0000256" key="7">
    <source>
        <dbReference type="ARBA" id="ARBA00023136"/>
    </source>
</evidence>
<dbReference type="CDD" id="cd04384">
    <property type="entry name" value="RhoGAP_CdGAP"/>
    <property type="match status" value="1"/>
</dbReference>
<dbReference type="PROSITE" id="PS50238">
    <property type="entry name" value="RHOGAP"/>
    <property type="match status" value="1"/>
</dbReference>
<dbReference type="FunFam" id="2.30.30.40:FF:000030">
    <property type="entry name" value="rho GTPase-activating protein 32 isoform X2"/>
    <property type="match status" value="1"/>
</dbReference>
<organism evidence="15 16">
    <name type="scientific">Albula goreensis</name>
    <dbReference type="NCBI Taxonomy" id="1534307"/>
    <lineage>
        <taxon>Eukaryota</taxon>
        <taxon>Metazoa</taxon>
        <taxon>Chordata</taxon>
        <taxon>Craniata</taxon>
        <taxon>Vertebrata</taxon>
        <taxon>Euteleostomi</taxon>
        <taxon>Actinopterygii</taxon>
        <taxon>Neopterygii</taxon>
        <taxon>Teleostei</taxon>
        <taxon>Albuliformes</taxon>
        <taxon>Albulidae</taxon>
        <taxon>Albula</taxon>
    </lineage>
</organism>
<evidence type="ECO:0000256" key="4">
    <source>
        <dbReference type="ARBA" id="ARBA00022443"/>
    </source>
</evidence>
<feature type="compositionally biased region" description="Polar residues" evidence="12">
    <location>
        <begin position="837"/>
        <end position="847"/>
    </location>
</feature>
<dbReference type="SUPFAM" id="SSF64268">
    <property type="entry name" value="PX domain"/>
    <property type="match status" value="1"/>
</dbReference>
<dbReference type="PANTHER" id="PTHR15729:SF13">
    <property type="entry name" value="RHO GTPASE-ACTIVATING PROTEIN 32"/>
    <property type="match status" value="1"/>
</dbReference>
<feature type="compositionally biased region" description="Pro residues" evidence="12">
    <location>
        <begin position="1006"/>
        <end position="1026"/>
    </location>
</feature>
<feature type="domain" description="Rho-GAP" evidence="14">
    <location>
        <begin position="368"/>
        <end position="563"/>
    </location>
</feature>
<dbReference type="SUPFAM" id="SSF48350">
    <property type="entry name" value="GTPase activation domain, GAP"/>
    <property type="match status" value="1"/>
</dbReference>
<evidence type="ECO:0000313" key="15">
    <source>
        <dbReference type="EMBL" id="KAI1893497.1"/>
    </source>
</evidence>
<accession>A0A8T3DDA0</accession>
<dbReference type="Gene3D" id="1.10.555.10">
    <property type="entry name" value="Rho GTPase activation protein"/>
    <property type="match status" value="1"/>
</dbReference>
<feature type="compositionally biased region" description="Low complexity" evidence="12">
    <location>
        <begin position="1173"/>
        <end position="1188"/>
    </location>
</feature>
<dbReference type="EMBL" id="JAERUA010000011">
    <property type="protein sequence ID" value="KAI1893497.1"/>
    <property type="molecule type" value="Genomic_DNA"/>
</dbReference>
<dbReference type="FunFam" id="3.30.1520.10:FF:000009">
    <property type="entry name" value="rho GTPase-activating protein 32 isoform X2"/>
    <property type="match status" value="1"/>
</dbReference>
<comment type="subcellular location">
    <subcellularLocation>
        <location evidence="2">Cytoplasm</location>
    </subcellularLocation>
    <subcellularLocation>
        <location evidence="1">Endomembrane system</location>
    </subcellularLocation>
</comment>
<evidence type="ECO:0000259" key="14">
    <source>
        <dbReference type="PROSITE" id="PS50238"/>
    </source>
</evidence>
<dbReference type="InterPro" id="IPR008936">
    <property type="entry name" value="Rho_GTPase_activation_prot"/>
</dbReference>
<feature type="compositionally biased region" description="Polar residues" evidence="12">
    <location>
        <begin position="991"/>
        <end position="1002"/>
    </location>
</feature>
<keyword evidence="6" id="KW-0963">Cytoplasm</keyword>
<feature type="compositionally biased region" description="Low complexity" evidence="12">
    <location>
        <begin position="1077"/>
        <end position="1093"/>
    </location>
</feature>
<dbReference type="InterPro" id="IPR036028">
    <property type="entry name" value="SH3-like_dom_sf"/>
</dbReference>
<evidence type="ECO:0000256" key="9">
    <source>
        <dbReference type="ARBA" id="ARBA00077590"/>
    </source>
</evidence>
<keyword evidence="16" id="KW-1185">Reference proteome</keyword>
<evidence type="ECO:0000256" key="2">
    <source>
        <dbReference type="ARBA" id="ARBA00004496"/>
    </source>
</evidence>
<evidence type="ECO:0000313" key="16">
    <source>
        <dbReference type="Proteomes" id="UP000829720"/>
    </source>
</evidence>
<dbReference type="FunFam" id="1.10.555.10:FF:000002">
    <property type="entry name" value="rho GTPase-activating protein 32 isoform X1"/>
    <property type="match status" value="1"/>
</dbReference>
<comment type="similarity">
    <text evidence="3">Belongs to the PX domain-containing GAP family.</text>
</comment>
<keyword evidence="7" id="KW-0472">Membrane</keyword>
<dbReference type="Gene3D" id="3.30.1520.10">
    <property type="entry name" value="Phox-like domain"/>
    <property type="match status" value="1"/>
</dbReference>
<feature type="compositionally biased region" description="Low complexity" evidence="12">
    <location>
        <begin position="1148"/>
        <end position="1159"/>
    </location>
</feature>
<evidence type="ECO:0000259" key="13">
    <source>
        <dbReference type="PROSITE" id="PS50002"/>
    </source>
</evidence>
<dbReference type="Gene3D" id="2.30.30.40">
    <property type="entry name" value="SH3 Domains"/>
    <property type="match status" value="1"/>
</dbReference>
<evidence type="ECO:0000256" key="1">
    <source>
        <dbReference type="ARBA" id="ARBA00004308"/>
    </source>
</evidence>
<dbReference type="CDD" id="cd11835">
    <property type="entry name" value="SH3_ARHGAP32_33"/>
    <property type="match status" value="1"/>
</dbReference>
<feature type="compositionally biased region" description="Polar residues" evidence="12">
    <location>
        <begin position="1160"/>
        <end position="1172"/>
    </location>
</feature>
<feature type="domain" description="SH3" evidence="13">
    <location>
        <begin position="255"/>
        <end position="317"/>
    </location>
</feature>
<dbReference type="InterPro" id="IPR001452">
    <property type="entry name" value="SH3_domain"/>
</dbReference>
<dbReference type="GO" id="GO:0015629">
    <property type="term" value="C:actin cytoskeleton"/>
    <property type="evidence" value="ECO:0007669"/>
    <property type="project" value="TreeGrafter"/>
</dbReference>
<keyword evidence="4 11" id="KW-0728">SH3 domain</keyword>
<proteinExistence type="inferred from homology"/>
<dbReference type="GO" id="GO:0005654">
    <property type="term" value="C:nucleoplasm"/>
    <property type="evidence" value="ECO:0007669"/>
    <property type="project" value="TreeGrafter"/>
</dbReference>
<feature type="region of interest" description="Disordered" evidence="12">
    <location>
        <begin position="1654"/>
        <end position="1734"/>
    </location>
</feature>
<dbReference type="Pfam" id="PF00620">
    <property type="entry name" value="RhoGAP"/>
    <property type="match status" value="1"/>
</dbReference>
<dbReference type="GO" id="GO:0035091">
    <property type="term" value="F:phosphatidylinositol binding"/>
    <property type="evidence" value="ECO:0007669"/>
    <property type="project" value="InterPro"/>
</dbReference>
<dbReference type="GO" id="GO:0001650">
    <property type="term" value="C:fibrillar center"/>
    <property type="evidence" value="ECO:0007669"/>
    <property type="project" value="TreeGrafter"/>
</dbReference>
<evidence type="ECO:0000256" key="11">
    <source>
        <dbReference type="PROSITE-ProRule" id="PRU00192"/>
    </source>
</evidence>
<dbReference type="Proteomes" id="UP000829720">
    <property type="component" value="Unassembled WGS sequence"/>
</dbReference>
<feature type="compositionally biased region" description="Low complexity" evidence="12">
    <location>
        <begin position="920"/>
        <end position="930"/>
    </location>
</feature>
<dbReference type="SMART" id="SM00326">
    <property type="entry name" value="SH3"/>
    <property type="match status" value="1"/>
</dbReference>
<dbReference type="SUPFAM" id="SSF50044">
    <property type="entry name" value="SH3-domain"/>
    <property type="match status" value="1"/>
</dbReference>
<reference evidence="15" key="1">
    <citation type="submission" date="2021-01" db="EMBL/GenBank/DDBJ databases">
        <authorList>
            <person name="Zahm M."/>
            <person name="Roques C."/>
            <person name="Cabau C."/>
            <person name="Klopp C."/>
            <person name="Donnadieu C."/>
            <person name="Jouanno E."/>
            <person name="Lampietro C."/>
            <person name="Louis A."/>
            <person name="Herpin A."/>
            <person name="Echchiki A."/>
            <person name="Berthelot C."/>
            <person name="Parey E."/>
            <person name="Roest-Crollius H."/>
            <person name="Braasch I."/>
            <person name="Postlethwait J."/>
            <person name="Bobe J."/>
            <person name="Montfort J."/>
            <person name="Bouchez O."/>
            <person name="Begum T."/>
            <person name="Mejri S."/>
            <person name="Adams A."/>
            <person name="Chen W.-J."/>
            <person name="Guiguen Y."/>
        </authorList>
    </citation>
    <scope>NUCLEOTIDE SEQUENCE</scope>
    <source>
        <tissue evidence="15">Blood</tissue>
    </source>
</reference>
<dbReference type="SMART" id="SM00324">
    <property type="entry name" value="RhoGAP"/>
    <property type="match status" value="1"/>
</dbReference>
<dbReference type="GO" id="GO:0007264">
    <property type="term" value="P:small GTPase-mediated signal transduction"/>
    <property type="evidence" value="ECO:0007669"/>
    <property type="project" value="TreeGrafter"/>
</dbReference>
<dbReference type="PROSITE" id="PS50002">
    <property type="entry name" value="SH3"/>
    <property type="match status" value="1"/>
</dbReference>